<keyword evidence="2" id="KW-1185">Reference proteome</keyword>
<evidence type="ECO:0000313" key="2">
    <source>
        <dbReference type="Proteomes" id="UP000315783"/>
    </source>
</evidence>
<reference evidence="1 2" key="1">
    <citation type="journal article" date="2019" name="Appl. Microbiol. Biotechnol.">
        <title>Genome sequence of Isaria javanica and comparative genome analysis insights into family S53 peptidase evolution in fungal entomopathogens.</title>
        <authorList>
            <person name="Lin R."/>
            <person name="Zhang X."/>
            <person name="Xin B."/>
            <person name="Zou M."/>
            <person name="Gao Y."/>
            <person name="Qin F."/>
            <person name="Hu Q."/>
            <person name="Xie B."/>
            <person name="Cheng X."/>
        </authorList>
    </citation>
    <scope>NUCLEOTIDE SEQUENCE [LARGE SCALE GENOMIC DNA]</scope>
    <source>
        <strain evidence="1 2">IJ1G</strain>
    </source>
</reference>
<dbReference type="AlphaFoldDB" id="A0A545VI76"/>
<proteinExistence type="predicted"/>
<gene>
    <name evidence="1" type="ORF">IF1G_11361</name>
</gene>
<dbReference type="EMBL" id="SPUK01000049">
    <property type="protein sequence ID" value="TQV89972.1"/>
    <property type="molecule type" value="Genomic_DNA"/>
</dbReference>
<name>A0A545VI76_9HYPO</name>
<evidence type="ECO:0000313" key="1">
    <source>
        <dbReference type="EMBL" id="TQV89972.1"/>
    </source>
</evidence>
<accession>A0A545VI76</accession>
<dbReference type="Proteomes" id="UP000315783">
    <property type="component" value="Unassembled WGS sequence"/>
</dbReference>
<comment type="caution">
    <text evidence="1">The sequence shown here is derived from an EMBL/GenBank/DDBJ whole genome shotgun (WGS) entry which is preliminary data.</text>
</comment>
<dbReference type="STRING" id="43265.A0A545VI76"/>
<sequence>MPRRTVSIKAKTTRSGLDDTFDGDDIPWSKVDQHLGSLGLLFKLRRMQITVMVDLTYYETSTKAATGAKRRKTATSKAREKLPSDAVFMTRFYKHHECNGICRNKSMHCLKYKDGNYHPIDLETMRASCDAIKQRVGEDENSRMCKILKFRNGFIVEFLLTARNARRTVTSTAAIARPTPTGEMGIVSA</sequence>
<dbReference type="OrthoDB" id="4868790at2759"/>
<protein>
    <submittedName>
        <fullName evidence="1">Uncharacterized protein</fullName>
    </submittedName>
</protein>
<organism evidence="1 2">
    <name type="scientific">Cordyceps javanica</name>
    <dbReference type="NCBI Taxonomy" id="43265"/>
    <lineage>
        <taxon>Eukaryota</taxon>
        <taxon>Fungi</taxon>
        <taxon>Dikarya</taxon>
        <taxon>Ascomycota</taxon>
        <taxon>Pezizomycotina</taxon>
        <taxon>Sordariomycetes</taxon>
        <taxon>Hypocreomycetidae</taxon>
        <taxon>Hypocreales</taxon>
        <taxon>Cordycipitaceae</taxon>
        <taxon>Cordyceps</taxon>
    </lineage>
</organism>